<dbReference type="Proteomes" id="UP000789570">
    <property type="component" value="Unassembled WGS sequence"/>
</dbReference>
<comment type="caution">
    <text evidence="1">The sequence shown here is derived from an EMBL/GenBank/DDBJ whole genome shotgun (WGS) entry which is preliminary data.</text>
</comment>
<accession>A0A9N8WNF8</accession>
<protein>
    <submittedName>
        <fullName evidence="1">1928_t:CDS:1</fullName>
    </submittedName>
</protein>
<evidence type="ECO:0000313" key="1">
    <source>
        <dbReference type="EMBL" id="CAG8489369.1"/>
    </source>
</evidence>
<organism evidence="1 2">
    <name type="scientific">Funneliformis caledonium</name>
    <dbReference type="NCBI Taxonomy" id="1117310"/>
    <lineage>
        <taxon>Eukaryota</taxon>
        <taxon>Fungi</taxon>
        <taxon>Fungi incertae sedis</taxon>
        <taxon>Mucoromycota</taxon>
        <taxon>Glomeromycotina</taxon>
        <taxon>Glomeromycetes</taxon>
        <taxon>Glomerales</taxon>
        <taxon>Glomeraceae</taxon>
        <taxon>Funneliformis</taxon>
    </lineage>
</organism>
<reference evidence="1" key="1">
    <citation type="submission" date="2021-06" db="EMBL/GenBank/DDBJ databases">
        <authorList>
            <person name="Kallberg Y."/>
            <person name="Tangrot J."/>
            <person name="Rosling A."/>
        </authorList>
    </citation>
    <scope>NUCLEOTIDE SEQUENCE</scope>
    <source>
        <strain evidence="1">UK204</strain>
    </source>
</reference>
<evidence type="ECO:0000313" key="2">
    <source>
        <dbReference type="Proteomes" id="UP000789570"/>
    </source>
</evidence>
<proteinExistence type="predicted"/>
<keyword evidence="2" id="KW-1185">Reference proteome</keyword>
<dbReference type="AlphaFoldDB" id="A0A9N8WNF8"/>
<sequence>MFLYDEEATQVIIFENNDERGILLLKSQPYPDTPLAQQYSDTPLAQQYLEEY</sequence>
<gene>
    <name evidence="1" type="ORF">FCALED_LOCUS3128</name>
</gene>
<dbReference type="EMBL" id="CAJVPQ010000523">
    <property type="protein sequence ID" value="CAG8489369.1"/>
    <property type="molecule type" value="Genomic_DNA"/>
</dbReference>
<name>A0A9N8WNF8_9GLOM</name>